<protein>
    <recommendedName>
        <fullName evidence="1">Pyrrolo-quinoline quinone repeat domain-containing protein</fullName>
    </recommendedName>
</protein>
<dbReference type="SUPFAM" id="SSF50998">
    <property type="entry name" value="Quinoprotein alcohol dehydrogenase-like"/>
    <property type="match status" value="1"/>
</dbReference>
<organism evidence="2 3">
    <name type="scientific">Deinococcus arcticus</name>
    <dbReference type="NCBI Taxonomy" id="2136176"/>
    <lineage>
        <taxon>Bacteria</taxon>
        <taxon>Thermotogati</taxon>
        <taxon>Deinococcota</taxon>
        <taxon>Deinococci</taxon>
        <taxon>Deinococcales</taxon>
        <taxon>Deinococcaceae</taxon>
        <taxon>Deinococcus</taxon>
    </lineage>
</organism>
<evidence type="ECO:0000313" key="2">
    <source>
        <dbReference type="EMBL" id="PTA66541.1"/>
    </source>
</evidence>
<dbReference type="InterPro" id="IPR011047">
    <property type="entry name" value="Quinoprotein_ADH-like_sf"/>
</dbReference>
<evidence type="ECO:0000259" key="1">
    <source>
        <dbReference type="Pfam" id="PF13360"/>
    </source>
</evidence>
<sequence>MRYKNEHLTPGVVADVDMEAGPILTRVCAVTSGPHRSPVPVWSPVVARDQERWIFDYAGQVSRSDEQLSSVERRNQLKGSVYAPAQLLGADLLVGTTNGYLYRLDHTGQTKAFVRLATPVYATPVVHRDFLYVSAYDNRLYRVDPATLQVVTERRTCTQVGGRGAKYDRANPYANLLVADDHDLILLCSYNRVSALDLALEERAAFDLPHDIVATPVYDHQHQCVWIADTGGHVVALDIVTFKPRARYRVFGSTTASLAISATGIVVTTELGRIYAFARDGSGRQWDCAVNVRFGYTAPLLINHCFMVTHQAGKILCLDAFTGEFLWETEQESEVKSLPTAIHGSPVMTSGGHLLVTSNDGAVFGFTFQARSE</sequence>
<dbReference type="EMBL" id="PYSV01000026">
    <property type="protein sequence ID" value="PTA66541.1"/>
    <property type="molecule type" value="Genomic_DNA"/>
</dbReference>
<dbReference type="Pfam" id="PF13360">
    <property type="entry name" value="PQQ_2"/>
    <property type="match status" value="1"/>
</dbReference>
<keyword evidence="3" id="KW-1185">Reference proteome</keyword>
<dbReference type="PANTHER" id="PTHR34512:SF30">
    <property type="entry name" value="OUTER MEMBRANE PROTEIN ASSEMBLY FACTOR BAMB"/>
    <property type="match status" value="1"/>
</dbReference>
<accession>A0A2T3W3Q8</accession>
<proteinExistence type="predicted"/>
<dbReference type="InterPro" id="IPR015943">
    <property type="entry name" value="WD40/YVTN_repeat-like_dom_sf"/>
</dbReference>
<gene>
    <name evidence="2" type="ORF">C8263_17285</name>
</gene>
<reference evidence="2 3" key="1">
    <citation type="submission" date="2018-03" db="EMBL/GenBank/DDBJ databases">
        <title>Draft genome of Deinococcus sp. OD32.</title>
        <authorList>
            <person name="Wang X.-P."/>
            <person name="Du Z.-J."/>
        </authorList>
    </citation>
    <scope>NUCLEOTIDE SEQUENCE [LARGE SCALE GENOMIC DNA]</scope>
    <source>
        <strain evidence="2 3">OD32</strain>
    </source>
</reference>
<comment type="caution">
    <text evidence="2">The sequence shown here is derived from an EMBL/GenBank/DDBJ whole genome shotgun (WGS) entry which is preliminary data.</text>
</comment>
<dbReference type="AlphaFoldDB" id="A0A2T3W3Q8"/>
<name>A0A2T3W3Q8_9DEIO</name>
<dbReference type="Gene3D" id="2.130.10.10">
    <property type="entry name" value="YVTN repeat-like/Quinoprotein amine dehydrogenase"/>
    <property type="match status" value="2"/>
</dbReference>
<dbReference type="Proteomes" id="UP000240317">
    <property type="component" value="Unassembled WGS sequence"/>
</dbReference>
<dbReference type="InterPro" id="IPR002372">
    <property type="entry name" value="PQQ_rpt_dom"/>
</dbReference>
<feature type="domain" description="Pyrrolo-quinoline quinone repeat" evidence="1">
    <location>
        <begin position="64"/>
        <end position="286"/>
    </location>
</feature>
<dbReference type="PANTHER" id="PTHR34512">
    <property type="entry name" value="CELL SURFACE PROTEIN"/>
    <property type="match status" value="1"/>
</dbReference>
<evidence type="ECO:0000313" key="3">
    <source>
        <dbReference type="Proteomes" id="UP000240317"/>
    </source>
</evidence>